<dbReference type="CDD" id="cd18013">
    <property type="entry name" value="DEXQc_bact_SNF2"/>
    <property type="match status" value="1"/>
</dbReference>
<sequence>MQYKPHEYQKYAIDYIESHPVSAVLLDMGLGKTSIALTAINDLLFDYFEAHKVLVVAPLRVARDTWPAEIEKWDHLSDLIISVAVGSTDERVRALKAAADIYVINRENLCWLIDESGLPFDFDTVIIDELSSFKNHQAKRFKSLMKVRPKVKRIIGMTGTPSSNGLMDLWAEFKLLDMGARLGRFITAFRSNYFMPDKRNGQIIYSYKPLPGAEQCIYQKISDITISMKSTDYLKMPELISSEYAVMLSEKEAERYGELARDLVLELPGGEVTAANAAALSNKLCQMANGAIYNDNGGTEVIHNQKLEALEDIVEAAAGKPILVAYWYKHDYDRIVEKLQNIKVSFSKLDTAESIRKWNNKEVPVGLIHPASAGHGLNLQAGGSCIVWFGLTWSLELYQQTNARLWRQGQTAETVVVQHIVTKGTIDERVLRALSLKDKSQSALIDAVKADLRMRVK</sequence>
<dbReference type="OrthoDB" id="9760715at2"/>
<dbReference type="SMART" id="SM00487">
    <property type="entry name" value="DEXDc"/>
    <property type="match status" value="1"/>
</dbReference>
<dbReference type="InterPro" id="IPR014001">
    <property type="entry name" value="Helicase_ATP-bd"/>
</dbReference>
<keyword evidence="2" id="KW-0614">Plasmid</keyword>
<dbReference type="Gene3D" id="3.40.50.10810">
    <property type="entry name" value="Tandem AAA-ATPase domain"/>
    <property type="match status" value="1"/>
</dbReference>
<dbReference type="HOGENOM" id="CLU_029251_0_0_9"/>
<evidence type="ECO:0000313" key="2">
    <source>
        <dbReference type="EMBL" id="AHM57663.1"/>
    </source>
</evidence>
<name>W8TIQ3_PEPAC</name>
<organism evidence="2 3">
    <name type="scientific">Peptoclostridium acidaminophilum DSM 3953</name>
    <dbReference type="NCBI Taxonomy" id="1286171"/>
    <lineage>
        <taxon>Bacteria</taxon>
        <taxon>Bacillati</taxon>
        <taxon>Bacillota</taxon>
        <taxon>Clostridia</taxon>
        <taxon>Peptostreptococcales</taxon>
        <taxon>Peptoclostridiaceae</taxon>
        <taxon>Peptoclostridium</taxon>
    </lineage>
</organism>
<dbReference type="PATRIC" id="fig|1286171.3.peg.2336"/>
<evidence type="ECO:0000313" key="3">
    <source>
        <dbReference type="Proteomes" id="UP000019591"/>
    </source>
</evidence>
<gene>
    <name evidence="2" type="ORF">EAL2_808p01580</name>
</gene>
<dbReference type="Pfam" id="PF00271">
    <property type="entry name" value="Helicase_C"/>
    <property type="match status" value="1"/>
</dbReference>
<dbReference type="eggNOG" id="COG0553">
    <property type="taxonomic scope" value="Bacteria"/>
</dbReference>
<feature type="domain" description="Helicase ATP-binding" evidence="1">
    <location>
        <begin position="13"/>
        <end position="179"/>
    </location>
</feature>
<dbReference type="Gene3D" id="3.40.50.300">
    <property type="entry name" value="P-loop containing nucleotide triphosphate hydrolases"/>
    <property type="match status" value="1"/>
</dbReference>
<dbReference type="Proteomes" id="UP000019591">
    <property type="component" value="Plasmid EAL2_808p"/>
</dbReference>
<dbReference type="PANTHER" id="PTHR10799">
    <property type="entry name" value="SNF2/RAD54 HELICASE FAMILY"/>
    <property type="match status" value="1"/>
</dbReference>
<dbReference type="InterPro" id="IPR038718">
    <property type="entry name" value="SNF2-like_sf"/>
</dbReference>
<dbReference type="KEGG" id="eac:EAL2_808p01580"/>
<dbReference type="SUPFAM" id="SSF52540">
    <property type="entry name" value="P-loop containing nucleoside triphosphate hydrolases"/>
    <property type="match status" value="2"/>
</dbReference>
<dbReference type="InterPro" id="IPR000330">
    <property type="entry name" value="SNF2_N"/>
</dbReference>
<dbReference type="GO" id="GO:0005524">
    <property type="term" value="F:ATP binding"/>
    <property type="evidence" value="ECO:0007669"/>
    <property type="project" value="InterPro"/>
</dbReference>
<reference evidence="2 3" key="1">
    <citation type="journal article" date="2014" name="Genome Announc.">
        <title>Complete Genome Sequence of Amino Acid-Utilizing Eubacterium acidaminophilum al-2 (DSM 3953).</title>
        <authorList>
            <person name="Poehlein A."/>
            <person name="Andreesen J.R."/>
            <person name="Daniel R."/>
        </authorList>
    </citation>
    <scope>NUCLEOTIDE SEQUENCE [LARGE SCALE GENOMIC DNA]</scope>
    <source>
        <strain evidence="2 3">DSM 3953</strain>
        <plasmid evidence="3">Plasmid EAL2_808p</plasmid>
    </source>
</reference>
<dbReference type="Pfam" id="PF00176">
    <property type="entry name" value="SNF2-rel_dom"/>
    <property type="match status" value="1"/>
</dbReference>
<dbReference type="RefSeq" id="WP_025436559.1">
    <property type="nucleotide sequence ID" value="NZ_CP007453.1"/>
</dbReference>
<dbReference type="InterPro" id="IPR001650">
    <property type="entry name" value="Helicase_C-like"/>
</dbReference>
<dbReference type="PROSITE" id="PS51192">
    <property type="entry name" value="HELICASE_ATP_BIND_1"/>
    <property type="match status" value="1"/>
</dbReference>
<dbReference type="EMBL" id="CP007453">
    <property type="protein sequence ID" value="AHM57663.1"/>
    <property type="molecule type" value="Genomic_DNA"/>
</dbReference>
<proteinExistence type="predicted"/>
<evidence type="ECO:0000259" key="1">
    <source>
        <dbReference type="PROSITE" id="PS51192"/>
    </source>
</evidence>
<protein>
    <recommendedName>
        <fullName evidence="1">Helicase ATP-binding domain-containing protein</fullName>
    </recommendedName>
</protein>
<keyword evidence="3" id="KW-1185">Reference proteome</keyword>
<dbReference type="AlphaFoldDB" id="W8TIQ3"/>
<geneLocation type="plasmid" evidence="2 3">
    <name>EAL2_808p</name>
</geneLocation>
<accession>W8TIQ3</accession>
<dbReference type="InterPro" id="IPR027417">
    <property type="entry name" value="P-loop_NTPase"/>
</dbReference>